<feature type="transmembrane region" description="Helical" evidence="2">
    <location>
        <begin position="56"/>
        <end position="77"/>
    </location>
</feature>
<keyword evidence="2" id="KW-0472">Membrane</keyword>
<protein>
    <recommendedName>
        <fullName evidence="5">D-alanyl-D-alanine carboxypeptidase</fullName>
    </recommendedName>
</protein>
<keyword evidence="2" id="KW-1133">Transmembrane helix</keyword>
<evidence type="ECO:0008006" key="5">
    <source>
        <dbReference type="Google" id="ProtNLM"/>
    </source>
</evidence>
<keyword evidence="2" id="KW-0812">Transmembrane</keyword>
<evidence type="ECO:0000256" key="2">
    <source>
        <dbReference type="SAM" id="Phobius"/>
    </source>
</evidence>
<reference evidence="3 4" key="1">
    <citation type="submission" date="2023-11" db="EMBL/GenBank/DDBJ databases">
        <authorList>
            <person name="Xu M."/>
            <person name="Jiang T."/>
        </authorList>
    </citation>
    <scope>NUCLEOTIDE SEQUENCE [LARGE SCALE GENOMIC DNA]</scope>
    <source>
        <strain evidence="3 4">SD</strain>
    </source>
</reference>
<feature type="region of interest" description="Disordered" evidence="1">
    <location>
        <begin position="1"/>
        <end position="52"/>
    </location>
</feature>
<dbReference type="Proteomes" id="UP001277761">
    <property type="component" value="Unassembled WGS sequence"/>
</dbReference>
<proteinExistence type="predicted"/>
<gene>
    <name evidence="3" type="ORF">SK069_16305</name>
</gene>
<organism evidence="3 4">
    <name type="scientific">Patulibacter brassicae</name>
    <dbReference type="NCBI Taxonomy" id="1705717"/>
    <lineage>
        <taxon>Bacteria</taxon>
        <taxon>Bacillati</taxon>
        <taxon>Actinomycetota</taxon>
        <taxon>Thermoleophilia</taxon>
        <taxon>Solirubrobacterales</taxon>
        <taxon>Patulibacteraceae</taxon>
        <taxon>Patulibacter</taxon>
    </lineage>
</organism>
<sequence length="419" mass="43723">MSEYDAFGRKQKGAPAGWGGAPGTTGGPTDGGSSGSGPRPSRPPGGRPPRRRRGGLVALFLVVDLVILLGIGAFFLVRESDPGSDRPLFSGGPGQASAPDDDSLLSATGSRRMLAQLRDAARPGERVSSLSIRDAYAVARLADRVGRERSLTFRDGKDPEEGSTTTATGGAIEPAAIPADAVPRLVAAVGRGIGPSSTAGLDYLVLDVPSEGEDAGWYAYQEDVPGTASETRRWSSDLDGRHVVRGDGAPAPAPGQDGPVVQPAGLEGASLLRGANLRRALAAARSRLRPGSLVTSAVVRPTEVALTTRRGWREQRLTVDAALGVRRSGTGETTRRIGSPITRLDADAPARAIRKVDARVTGDVVARVDYVVWSPRDPVFPTSRDTWGVYLGGGNPATRLWRASRDGRRVGRPGTAGAP</sequence>
<comment type="caution">
    <text evidence="3">The sequence shown here is derived from an EMBL/GenBank/DDBJ whole genome shotgun (WGS) entry which is preliminary data.</text>
</comment>
<evidence type="ECO:0000256" key="1">
    <source>
        <dbReference type="SAM" id="MobiDB-lite"/>
    </source>
</evidence>
<evidence type="ECO:0000313" key="4">
    <source>
        <dbReference type="Proteomes" id="UP001277761"/>
    </source>
</evidence>
<name>A0ABU4VMU2_9ACTN</name>
<feature type="compositionally biased region" description="Gly residues" evidence="1">
    <location>
        <begin position="16"/>
        <end position="35"/>
    </location>
</feature>
<evidence type="ECO:0000313" key="3">
    <source>
        <dbReference type="EMBL" id="MDX8153161.1"/>
    </source>
</evidence>
<accession>A0ABU4VMU2</accession>
<dbReference type="RefSeq" id="WP_319955312.1">
    <property type="nucleotide sequence ID" value="NZ_JAXAVX010000011.1"/>
</dbReference>
<dbReference type="EMBL" id="JAXAVX010000011">
    <property type="protein sequence ID" value="MDX8153161.1"/>
    <property type="molecule type" value="Genomic_DNA"/>
</dbReference>
<keyword evidence="4" id="KW-1185">Reference proteome</keyword>